<dbReference type="KEGG" id="frx:F7310_09060"/>
<feature type="transmembrane region" description="Helical" evidence="1">
    <location>
        <begin position="167"/>
        <end position="186"/>
    </location>
</feature>
<feature type="transmembrane region" description="Helical" evidence="1">
    <location>
        <begin position="42"/>
        <end position="61"/>
    </location>
</feature>
<feature type="transmembrane region" description="Helical" evidence="1">
    <location>
        <begin position="198"/>
        <end position="219"/>
    </location>
</feature>
<dbReference type="AlphaFoldDB" id="A0A1L4BUH0"/>
<evidence type="ECO:0000313" key="2">
    <source>
        <dbReference type="EMBL" id="API87492.1"/>
    </source>
</evidence>
<sequence length="229" mass="26509">MCNLGFVLVPLADPFRLTGLFILFLCWYVLRQIVINQKKWDALFWLFFASFLVSLVSYGYLKNHLYAENIFSYDVIIYCAVVIVVCGLLFSKNRHINFENNLMSKRAIFLFITFVGFALLYVLTLNFDFNCSTTPYLVFIILLQIIVYPLLLLFGIIAFLYRFSACFAVFMAAMALFLVECALFIVDSIINSASYGILLTRLFFCLIYFIYGSVSIYILNECRISVRKS</sequence>
<feature type="transmembrane region" description="Helical" evidence="1">
    <location>
        <begin position="6"/>
        <end position="30"/>
    </location>
</feature>
<dbReference type="RefSeq" id="WP_072713274.1">
    <property type="nucleotide sequence ID" value="NZ_CP016796.1"/>
</dbReference>
<evidence type="ECO:0000313" key="3">
    <source>
        <dbReference type="Proteomes" id="UP000184222"/>
    </source>
</evidence>
<keyword evidence="1" id="KW-1133">Transmembrane helix</keyword>
<feature type="transmembrane region" description="Helical" evidence="1">
    <location>
        <begin position="107"/>
        <end position="124"/>
    </location>
</feature>
<dbReference type="OrthoDB" id="5604164at2"/>
<gene>
    <name evidence="2" type="ORF">F7310_09060</name>
</gene>
<organism evidence="2 3">
    <name type="scientific">Francisella uliginis</name>
    <dbReference type="NCBI Taxonomy" id="573570"/>
    <lineage>
        <taxon>Bacteria</taxon>
        <taxon>Pseudomonadati</taxon>
        <taxon>Pseudomonadota</taxon>
        <taxon>Gammaproteobacteria</taxon>
        <taxon>Thiotrichales</taxon>
        <taxon>Francisellaceae</taxon>
        <taxon>Francisella</taxon>
    </lineage>
</organism>
<feature type="transmembrane region" description="Helical" evidence="1">
    <location>
        <begin position="136"/>
        <end position="160"/>
    </location>
</feature>
<name>A0A1L4BUH0_9GAMM</name>
<feature type="transmembrane region" description="Helical" evidence="1">
    <location>
        <begin position="73"/>
        <end position="91"/>
    </location>
</feature>
<dbReference type="Proteomes" id="UP000184222">
    <property type="component" value="Chromosome"/>
</dbReference>
<keyword evidence="1" id="KW-0472">Membrane</keyword>
<keyword evidence="1" id="KW-0812">Transmembrane</keyword>
<accession>A0A1L4BUH0</accession>
<proteinExistence type="predicted"/>
<dbReference type="EMBL" id="CP016796">
    <property type="protein sequence ID" value="API87492.1"/>
    <property type="molecule type" value="Genomic_DNA"/>
</dbReference>
<evidence type="ECO:0000256" key="1">
    <source>
        <dbReference type="SAM" id="Phobius"/>
    </source>
</evidence>
<reference evidence="2 3" key="1">
    <citation type="journal article" date="2016" name="Appl. Environ. Microbiol.">
        <title>Whole genome relationships among Francisella bacteria of diverse origin define new species and provide specific regions for detection.</title>
        <authorList>
            <person name="Challacombe J.F."/>
            <person name="Petersen J.M."/>
            <person name="Gallegos-Graves V."/>
            <person name="Hodge D."/>
            <person name="Pillai S."/>
            <person name="Kuske C.R."/>
        </authorList>
    </citation>
    <scope>NUCLEOTIDE SEQUENCE [LARGE SCALE GENOMIC DNA]</scope>
    <source>
        <strain evidence="3">TX07-7310</strain>
    </source>
</reference>
<keyword evidence="3" id="KW-1185">Reference proteome</keyword>
<protein>
    <submittedName>
        <fullName evidence="2">Uncharacterized protein</fullName>
    </submittedName>
</protein>
<dbReference type="STRING" id="573570.F7310_09060"/>